<dbReference type="Gene3D" id="3.30.300.20">
    <property type="match status" value="1"/>
</dbReference>
<keyword evidence="1 2" id="KW-0690">Ribosome biogenesis</keyword>
<dbReference type="RefSeq" id="WP_186077929.1">
    <property type="nucleotide sequence ID" value="NZ_CAJEWB010000010.1"/>
</dbReference>
<evidence type="ECO:0000313" key="4">
    <source>
        <dbReference type="Proteomes" id="UP000588186"/>
    </source>
</evidence>
<evidence type="ECO:0000256" key="2">
    <source>
        <dbReference type="HAMAP-Rule" id="MF_00003"/>
    </source>
</evidence>
<dbReference type="HAMAP" id="MF_00003">
    <property type="entry name" value="RbfA"/>
    <property type="match status" value="1"/>
</dbReference>
<dbReference type="NCBIfam" id="TIGR00082">
    <property type="entry name" value="rbfA"/>
    <property type="match status" value="1"/>
</dbReference>
<dbReference type="GO" id="GO:0043024">
    <property type="term" value="F:ribosomal small subunit binding"/>
    <property type="evidence" value="ECO:0007669"/>
    <property type="project" value="TreeGrafter"/>
</dbReference>
<evidence type="ECO:0000256" key="1">
    <source>
        <dbReference type="ARBA" id="ARBA00022517"/>
    </source>
</evidence>
<evidence type="ECO:0000313" key="3">
    <source>
        <dbReference type="EMBL" id="CAD2076701.1"/>
    </source>
</evidence>
<comment type="function">
    <text evidence="2">One of several proteins that assist in the late maturation steps of the functional core of the 30S ribosomal subunit. Associates with free 30S ribosomal subunits (but not with 30S subunits that are part of 70S ribosomes or polysomes). Required for efficient processing of 16S rRNA. May interact with the 5'-terminal helix region of 16S rRNA.</text>
</comment>
<dbReference type="Pfam" id="PF02033">
    <property type="entry name" value="RBFA"/>
    <property type="match status" value="1"/>
</dbReference>
<comment type="similarity">
    <text evidence="2">Belongs to the RbfA family.</text>
</comment>
<dbReference type="PROSITE" id="PS01319">
    <property type="entry name" value="RBFA"/>
    <property type="match status" value="1"/>
</dbReference>
<keyword evidence="2" id="KW-0963">Cytoplasm</keyword>
<proteinExistence type="inferred from homology"/>
<dbReference type="InterPro" id="IPR023799">
    <property type="entry name" value="RbfA_dom_sf"/>
</dbReference>
<dbReference type="Proteomes" id="UP000588186">
    <property type="component" value="Unassembled WGS sequence"/>
</dbReference>
<dbReference type="GO" id="GO:0005829">
    <property type="term" value="C:cytosol"/>
    <property type="evidence" value="ECO:0007669"/>
    <property type="project" value="TreeGrafter"/>
</dbReference>
<gene>
    <name evidence="2 3" type="primary">rbfA</name>
    <name evidence="3" type="ORF">JEOPIN946_01314</name>
</gene>
<dbReference type="EMBL" id="CAJEWB010000010">
    <property type="protein sequence ID" value="CAD2076701.1"/>
    <property type="molecule type" value="Genomic_DNA"/>
</dbReference>
<dbReference type="InterPro" id="IPR015946">
    <property type="entry name" value="KH_dom-like_a/b"/>
</dbReference>
<dbReference type="PANTHER" id="PTHR33515:SF1">
    <property type="entry name" value="RIBOSOME-BINDING FACTOR A, CHLOROPLASTIC-RELATED"/>
    <property type="match status" value="1"/>
</dbReference>
<protein>
    <recommendedName>
        <fullName evidence="2">Ribosome-binding factor A</fullName>
    </recommendedName>
</protein>
<accession>A0A6V7RFP7</accession>
<dbReference type="GO" id="GO:0030490">
    <property type="term" value="P:maturation of SSU-rRNA"/>
    <property type="evidence" value="ECO:0007669"/>
    <property type="project" value="UniProtKB-UniRule"/>
</dbReference>
<keyword evidence="4" id="KW-1185">Reference proteome</keyword>
<dbReference type="AlphaFoldDB" id="A0A6V7RFP7"/>
<dbReference type="InterPro" id="IPR020053">
    <property type="entry name" value="Ribosome-bd_factorA_CS"/>
</dbReference>
<comment type="subunit">
    <text evidence="2">Monomer. Binds 30S ribosomal subunits, but not 50S ribosomal subunits or 70S ribosomes.</text>
</comment>
<comment type="caution">
    <text evidence="3">The sequence shown here is derived from an EMBL/GenBank/DDBJ whole genome shotgun (WGS) entry which is preliminary data.</text>
</comment>
<comment type="subcellular location">
    <subcellularLocation>
        <location evidence="2">Cytoplasm</location>
    </subcellularLocation>
</comment>
<dbReference type="SUPFAM" id="SSF89919">
    <property type="entry name" value="Ribosome-binding factor A, RbfA"/>
    <property type="match status" value="1"/>
</dbReference>
<dbReference type="InterPro" id="IPR000238">
    <property type="entry name" value="RbfA"/>
</dbReference>
<name>A0A6V7RFP7_9BACL</name>
<dbReference type="PANTHER" id="PTHR33515">
    <property type="entry name" value="RIBOSOME-BINDING FACTOR A, CHLOROPLASTIC-RELATED"/>
    <property type="match status" value="1"/>
</dbReference>
<sequence>MVKRSDRVAEEIKKIISETLITEVNEKEDNLGLITITEVEVTEEMENANVFFTTLNDDKEKTKEMLNKYKGLFRTAVAKKIRMRKAPEIFFNYDGSVEYGSRIDELLNKISKEEK</sequence>
<reference evidence="3 4" key="1">
    <citation type="submission" date="2020-07" db="EMBL/GenBank/DDBJ databases">
        <authorList>
            <person name="Criscuolo A."/>
        </authorList>
    </citation>
    <scope>NUCLEOTIDE SEQUENCE [LARGE SCALE GENOMIC DNA]</scope>
    <source>
        <strain evidence="3">CIP107946</strain>
    </source>
</reference>
<organism evidence="3 4">
    <name type="scientific">Phocicoccus pinnipedialis</name>
    <dbReference type="NCBI Taxonomy" id="110845"/>
    <lineage>
        <taxon>Bacteria</taxon>
        <taxon>Bacillati</taxon>
        <taxon>Bacillota</taxon>
        <taxon>Bacilli</taxon>
        <taxon>Bacillales</taxon>
        <taxon>Salinicoccaceae</taxon>
        <taxon>Phocicoccus</taxon>
    </lineage>
</organism>